<name>A0A7G9STQ6_9GAMM</name>
<evidence type="ECO:0000256" key="1">
    <source>
        <dbReference type="ARBA" id="ARBA00022679"/>
    </source>
</evidence>
<dbReference type="SUPFAM" id="SSF53613">
    <property type="entry name" value="Ribokinase-like"/>
    <property type="match status" value="1"/>
</dbReference>
<evidence type="ECO:0000256" key="2">
    <source>
        <dbReference type="ARBA" id="ARBA00022777"/>
    </source>
</evidence>
<dbReference type="EMBL" id="CP060719">
    <property type="protein sequence ID" value="QNN71231.1"/>
    <property type="molecule type" value="Genomic_DNA"/>
</dbReference>
<keyword evidence="5" id="KW-1185">Reference proteome</keyword>
<keyword evidence="1" id="KW-0808">Transferase</keyword>
<evidence type="ECO:0000259" key="3">
    <source>
        <dbReference type="Pfam" id="PF00294"/>
    </source>
</evidence>
<dbReference type="PROSITE" id="PS00583">
    <property type="entry name" value="PFKB_KINASES_1"/>
    <property type="match status" value="1"/>
</dbReference>
<dbReference type="Gene3D" id="3.40.1190.20">
    <property type="match status" value="1"/>
</dbReference>
<dbReference type="AlphaFoldDB" id="A0A7G9STQ6"/>
<proteinExistence type="predicted"/>
<dbReference type="InterPro" id="IPR029056">
    <property type="entry name" value="Ribokinase-like"/>
</dbReference>
<dbReference type="Proteomes" id="UP000515804">
    <property type="component" value="Chromosome"/>
</dbReference>
<protein>
    <submittedName>
        <fullName evidence="4">Carbohydrate kinase family protein</fullName>
    </submittedName>
</protein>
<dbReference type="PANTHER" id="PTHR10584">
    <property type="entry name" value="SUGAR KINASE"/>
    <property type="match status" value="1"/>
</dbReference>
<accession>A0A7G9STQ6</accession>
<dbReference type="InterPro" id="IPR002173">
    <property type="entry name" value="Carboh/pur_kinase_PfkB_CS"/>
</dbReference>
<dbReference type="KEGG" id="tcn:H9L16_06660"/>
<dbReference type="InterPro" id="IPR011611">
    <property type="entry name" value="PfkB_dom"/>
</dbReference>
<gene>
    <name evidence="4" type="ORF">H9L16_06660</name>
</gene>
<evidence type="ECO:0000313" key="5">
    <source>
        <dbReference type="Proteomes" id="UP000515804"/>
    </source>
</evidence>
<keyword evidence="2 4" id="KW-0418">Kinase</keyword>
<dbReference type="Pfam" id="PF00294">
    <property type="entry name" value="PfkB"/>
    <property type="match status" value="1"/>
</dbReference>
<dbReference type="CDD" id="cd01942">
    <property type="entry name" value="ribokinase_group_A"/>
    <property type="match status" value="1"/>
</dbReference>
<dbReference type="PANTHER" id="PTHR10584:SF166">
    <property type="entry name" value="RIBOKINASE"/>
    <property type="match status" value="1"/>
</dbReference>
<dbReference type="RefSeq" id="WP_187553746.1">
    <property type="nucleotide sequence ID" value="NZ_BMZL01000002.1"/>
</dbReference>
<feature type="domain" description="Carbohydrate kinase PfkB" evidence="3">
    <location>
        <begin position="35"/>
        <end position="290"/>
    </location>
</feature>
<reference evidence="4 5" key="1">
    <citation type="submission" date="2020-08" db="EMBL/GenBank/DDBJ databases">
        <title>Genome sequence of Thermomonas carbonis KCTC 42013T.</title>
        <authorList>
            <person name="Hyun D.-W."/>
            <person name="Bae J.-W."/>
        </authorList>
    </citation>
    <scope>NUCLEOTIDE SEQUENCE [LARGE SCALE GENOMIC DNA]</scope>
    <source>
        <strain evidence="4 5">KCTC 42013</strain>
    </source>
</reference>
<dbReference type="GO" id="GO:0016301">
    <property type="term" value="F:kinase activity"/>
    <property type="evidence" value="ECO:0007669"/>
    <property type="project" value="UniProtKB-KW"/>
</dbReference>
<sequence>MAALICGSLAYDTIMVFPDQFKNHILPDKVHILNVSFLVPRMRREFGGCAGNIAYNLKLLGGDPIPMATVGADFGPYREWFQEQGITLDRVKVIDELFTPQAFITTDLDNNQITAFHPGAMMRSYENHVRDVPGVTIGIVSPDGYEGMLQNASEFAEAGIPFIFDPGQAMPLFNGEELRHFIEQAQYVTVNDYESNLLQERTGWSEQEIAGKVKAYITTRGPQGAEIHADGITHRIPPAHERRVTDPTGCGDAFRAGLIFGIEKGYDWMTIGRMSNLMGALKVEHPGTQNQRFDHDEFSQQFRQQFGYALA</sequence>
<organism evidence="4 5">
    <name type="scientific">Thermomonas carbonis</name>
    <dbReference type="NCBI Taxonomy" id="1463158"/>
    <lineage>
        <taxon>Bacteria</taxon>
        <taxon>Pseudomonadati</taxon>
        <taxon>Pseudomonadota</taxon>
        <taxon>Gammaproteobacteria</taxon>
        <taxon>Lysobacterales</taxon>
        <taxon>Lysobacteraceae</taxon>
        <taxon>Thermomonas</taxon>
    </lineage>
</organism>
<evidence type="ECO:0000313" key="4">
    <source>
        <dbReference type="EMBL" id="QNN71231.1"/>
    </source>
</evidence>